<evidence type="ECO:0000313" key="1">
    <source>
        <dbReference type="EMBL" id="KAF5340973.1"/>
    </source>
</evidence>
<dbReference type="Proteomes" id="UP000541558">
    <property type="component" value="Unassembled WGS sequence"/>
</dbReference>
<dbReference type="Gene3D" id="3.80.10.10">
    <property type="entry name" value="Ribonuclease Inhibitor"/>
    <property type="match status" value="1"/>
</dbReference>
<name>A0A8H5CHP0_9AGAR</name>
<dbReference type="AlphaFoldDB" id="A0A8H5CHP0"/>
<evidence type="ECO:0000313" key="2">
    <source>
        <dbReference type="Proteomes" id="UP000541558"/>
    </source>
</evidence>
<evidence type="ECO:0008006" key="3">
    <source>
        <dbReference type="Google" id="ProtNLM"/>
    </source>
</evidence>
<accession>A0A8H5CHP0</accession>
<gene>
    <name evidence="1" type="ORF">D9611_005889</name>
</gene>
<dbReference type="OrthoDB" id="2269034at2759"/>
<sequence>MNLGKEMTGFPLMDFPHELVIEIFQFAGVVHGGQANAVCPLFLGKMCRSWRAVVFETCTFWQEVNLILNSHCSTQISLLEEWTARAGGLPLSISIVDPKNITKKEASEEDLARLFDLIQILSPQTHYLALDTPVFFYDRWRDRGLADYSWPLLSNLALSTRMGSSDLSNPSYRLDFTSCSALTSTTIKSFYHFYISLPWRSLHHLCFDSVFCSEIYTALESCPLLLTLESVGVIEDDTFSAQTIDHHSLKQLTFELDENQADCGQCCRLLNSLRLPELRILVLKLALSMPTDGFQFDIYPCISQSGCQLSELTIEGASLEETVLIECLRLLPTLHTLKLSNNAWLNAQAVLIGLGPTSLYLMMAAVPNGLLMLPNLRALTFVGSDAEFSAELVVEVLASRWDNFGDNLEAHSTLQSVTIIPERGDASWVVTKDQQAVFENWRRRGYSVKVE</sequence>
<organism evidence="1 2">
    <name type="scientific">Ephemerocybe angulata</name>
    <dbReference type="NCBI Taxonomy" id="980116"/>
    <lineage>
        <taxon>Eukaryota</taxon>
        <taxon>Fungi</taxon>
        <taxon>Dikarya</taxon>
        <taxon>Basidiomycota</taxon>
        <taxon>Agaricomycotina</taxon>
        <taxon>Agaricomycetes</taxon>
        <taxon>Agaricomycetidae</taxon>
        <taxon>Agaricales</taxon>
        <taxon>Agaricineae</taxon>
        <taxon>Psathyrellaceae</taxon>
        <taxon>Ephemerocybe</taxon>
    </lineage>
</organism>
<protein>
    <recommendedName>
        <fullName evidence="3">F-box domain-containing protein</fullName>
    </recommendedName>
</protein>
<dbReference type="InterPro" id="IPR032675">
    <property type="entry name" value="LRR_dom_sf"/>
</dbReference>
<proteinExistence type="predicted"/>
<dbReference type="EMBL" id="JAACJK010000002">
    <property type="protein sequence ID" value="KAF5340973.1"/>
    <property type="molecule type" value="Genomic_DNA"/>
</dbReference>
<keyword evidence="2" id="KW-1185">Reference proteome</keyword>
<reference evidence="1 2" key="1">
    <citation type="journal article" date="2020" name="ISME J.">
        <title>Uncovering the hidden diversity of litter-decomposition mechanisms in mushroom-forming fungi.</title>
        <authorList>
            <person name="Floudas D."/>
            <person name="Bentzer J."/>
            <person name="Ahren D."/>
            <person name="Johansson T."/>
            <person name="Persson P."/>
            <person name="Tunlid A."/>
        </authorList>
    </citation>
    <scope>NUCLEOTIDE SEQUENCE [LARGE SCALE GENOMIC DNA]</scope>
    <source>
        <strain evidence="1 2">CBS 175.51</strain>
    </source>
</reference>
<comment type="caution">
    <text evidence="1">The sequence shown here is derived from an EMBL/GenBank/DDBJ whole genome shotgun (WGS) entry which is preliminary data.</text>
</comment>
<dbReference type="SUPFAM" id="SSF52047">
    <property type="entry name" value="RNI-like"/>
    <property type="match status" value="1"/>
</dbReference>